<sequence length="31" mass="3539">MRVTAHRALRARCRVCSCRGRPTVYATSCTR</sequence>
<proteinExistence type="predicted"/>
<gene>
    <name evidence="1" type="ORF">STAFG_4500</name>
</gene>
<protein>
    <submittedName>
        <fullName evidence="1">Uncharacterized protein</fullName>
    </submittedName>
</protein>
<accession>S4NJ97</accession>
<dbReference type="Proteomes" id="UP000015001">
    <property type="component" value="Unassembled WGS sequence"/>
</dbReference>
<reference evidence="1 2" key="1">
    <citation type="submission" date="2013-02" db="EMBL/GenBank/DDBJ databases">
        <title>Draft Genome Sequence of Streptomyces afghaniensis, Which Produces Compounds of the Julimycin B-Complex.</title>
        <authorList>
            <person name="Gruening B.A."/>
            <person name="Praeg A."/>
            <person name="Erxleben A."/>
            <person name="Guenther S."/>
            <person name="Fiedler H.-P."/>
            <person name="Goodfellow M."/>
            <person name="Mueller M."/>
        </authorList>
    </citation>
    <scope>NUCLEOTIDE SEQUENCE [LARGE SCALE GENOMIC DNA]</scope>
    <source>
        <strain evidence="1 2">772</strain>
    </source>
</reference>
<dbReference type="AlphaFoldDB" id="S4NJ97"/>
<keyword evidence="2" id="KW-1185">Reference proteome</keyword>
<dbReference type="EMBL" id="AOPY01001458">
    <property type="protein sequence ID" value="EPJ38459.1"/>
    <property type="molecule type" value="Genomic_DNA"/>
</dbReference>
<name>S4NJ97_9ACTN</name>
<evidence type="ECO:0000313" key="2">
    <source>
        <dbReference type="Proteomes" id="UP000015001"/>
    </source>
</evidence>
<organism evidence="1 2">
    <name type="scientific">Streptomyces afghaniensis 772</name>
    <dbReference type="NCBI Taxonomy" id="1283301"/>
    <lineage>
        <taxon>Bacteria</taxon>
        <taxon>Bacillati</taxon>
        <taxon>Actinomycetota</taxon>
        <taxon>Actinomycetes</taxon>
        <taxon>Kitasatosporales</taxon>
        <taxon>Streptomycetaceae</taxon>
        <taxon>Streptomyces</taxon>
    </lineage>
</organism>
<comment type="caution">
    <text evidence="1">The sequence shown here is derived from an EMBL/GenBank/DDBJ whole genome shotgun (WGS) entry which is preliminary data.</text>
</comment>
<evidence type="ECO:0000313" key="1">
    <source>
        <dbReference type="EMBL" id="EPJ38459.1"/>
    </source>
</evidence>
<dbReference type="HOGENOM" id="CLU_3398662_0_0_11"/>